<organism evidence="2 3">
    <name type="scientific">Caldimonas thermodepolymerans</name>
    <dbReference type="NCBI Taxonomy" id="215580"/>
    <lineage>
        <taxon>Bacteria</taxon>
        <taxon>Pseudomonadati</taxon>
        <taxon>Pseudomonadota</taxon>
        <taxon>Betaproteobacteria</taxon>
        <taxon>Burkholderiales</taxon>
        <taxon>Sphaerotilaceae</taxon>
        <taxon>Caldimonas</taxon>
    </lineage>
</organism>
<dbReference type="InterPro" id="IPR038461">
    <property type="entry name" value="Schlafen_AlbA_2_dom_sf"/>
</dbReference>
<accession>A0A2S5T3B6</accession>
<dbReference type="EMBL" id="PSNY01000011">
    <property type="protein sequence ID" value="PPE69485.1"/>
    <property type="molecule type" value="Genomic_DNA"/>
</dbReference>
<name>A0A2S5T3B6_9BURK</name>
<dbReference type="Gene3D" id="3.30.950.30">
    <property type="entry name" value="Schlafen, AAA domain"/>
    <property type="match status" value="1"/>
</dbReference>
<evidence type="ECO:0000313" key="2">
    <source>
        <dbReference type="EMBL" id="PPE69485.1"/>
    </source>
</evidence>
<dbReference type="PANTHER" id="PTHR30595">
    <property type="entry name" value="GLPR-RELATED TRANSCRIPTIONAL REPRESSOR"/>
    <property type="match status" value="1"/>
</dbReference>
<evidence type="ECO:0000259" key="1">
    <source>
        <dbReference type="Pfam" id="PF04326"/>
    </source>
</evidence>
<gene>
    <name evidence="2" type="ORF">C1702_11115</name>
</gene>
<comment type="caution">
    <text evidence="2">The sequence shown here is derived from an EMBL/GenBank/DDBJ whole genome shotgun (WGS) entry which is preliminary data.</text>
</comment>
<evidence type="ECO:0000313" key="3">
    <source>
        <dbReference type="Proteomes" id="UP000239406"/>
    </source>
</evidence>
<keyword evidence="2" id="KW-0067">ATP-binding</keyword>
<reference evidence="2 3" key="1">
    <citation type="submission" date="2018-02" db="EMBL/GenBank/DDBJ databases">
        <title>Reclassifiation of [Polyangium] brachysporum DSM 7029 as Guopingzhaonella breviflexa gen. nov., sp. nov., a member of the family Comamonadaceae.</title>
        <authorList>
            <person name="Tang B."/>
        </authorList>
    </citation>
    <scope>NUCLEOTIDE SEQUENCE [LARGE SCALE GENOMIC DNA]</scope>
    <source>
        <strain evidence="2 3">DSM 15344</strain>
    </source>
</reference>
<dbReference type="Proteomes" id="UP000239406">
    <property type="component" value="Unassembled WGS sequence"/>
</dbReference>
<dbReference type="Pfam" id="PF04326">
    <property type="entry name" value="SLFN_AlbA_2"/>
    <property type="match status" value="1"/>
</dbReference>
<dbReference type="GO" id="GO:0005524">
    <property type="term" value="F:ATP binding"/>
    <property type="evidence" value="ECO:0007669"/>
    <property type="project" value="UniProtKB-KW"/>
</dbReference>
<sequence>MDDSLLDALRYKSEGPDVDFKEAQYRFENGNDATKSEMLKDILAMANSWREGAGYIVLGFRDRRPHPAEVVGITEHIDDAKIQQFVNSKVKPKLEFRYEEHVYDGKTVGVISIPKQKRPFSISNDFGKLRRNIVYVRRGSSTDEAEPIEIAAMAAADAGRGPVDVALDLITRDGEPFPGSFSLDFFEFTEQMPDYRSSRANAIINPLRQGTTLDNEDFWRQLAEFARCYGALIEMRFALRNHSGQQLTNTKLEVTVEGVDGLACDMLTGDDLPEPPTEIRRLGLSADIRTIPDLLLADKPGVATIKEEEGNAPSCHVRFGVLLPGEVLRSSNTMALVISGPGQVRLKCRILAAELSVPVTFVHEIEVAGTVRRLDFEGFKAYLAAKGLPV</sequence>
<feature type="domain" description="Schlafen AlbA-2" evidence="1">
    <location>
        <begin position="14"/>
        <end position="145"/>
    </location>
</feature>
<dbReference type="AlphaFoldDB" id="A0A2S5T3B6"/>
<dbReference type="InterPro" id="IPR007421">
    <property type="entry name" value="Schlafen_AlbA_2_dom"/>
</dbReference>
<keyword evidence="2" id="KW-0547">Nucleotide-binding</keyword>
<protein>
    <submittedName>
        <fullName evidence="2">ATP-binding protein</fullName>
    </submittedName>
</protein>
<dbReference type="PANTHER" id="PTHR30595:SF6">
    <property type="entry name" value="SCHLAFEN ALBA-2 DOMAIN-CONTAINING PROTEIN"/>
    <property type="match status" value="1"/>
</dbReference>
<proteinExistence type="predicted"/>
<dbReference type="RefSeq" id="WP_104357780.1">
    <property type="nucleotide sequence ID" value="NZ_CP064338.1"/>
</dbReference>
<keyword evidence="3" id="KW-1185">Reference proteome</keyword>